<accession>K9VN97</accession>
<evidence type="ECO:0000256" key="4">
    <source>
        <dbReference type="ARBA" id="ARBA00022898"/>
    </source>
</evidence>
<evidence type="ECO:0000256" key="3">
    <source>
        <dbReference type="ARBA" id="ARBA00022793"/>
    </source>
</evidence>
<protein>
    <submittedName>
        <fullName evidence="8">Putative pyridoxal-dependent aspartate 1-decarboxylase</fullName>
        <ecNumber evidence="8">4.1.1.86</ecNumber>
    </submittedName>
</protein>
<feature type="modified residue" description="N6-(pyridoxal phosphate)lysine" evidence="6">
    <location>
        <position position="352"/>
    </location>
</feature>
<evidence type="ECO:0000256" key="1">
    <source>
        <dbReference type="ARBA" id="ARBA00001933"/>
    </source>
</evidence>
<comment type="similarity">
    <text evidence="2 7">Belongs to the group II decarboxylase family.</text>
</comment>
<dbReference type="GO" id="GO:0004058">
    <property type="term" value="F:aromatic-L-amino-acid decarboxylase activity"/>
    <property type="evidence" value="ECO:0007669"/>
    <property type="project" value="UniProtKB-ARBA"/>
</dbReference>
<dbReference type="EC" id="4.1.1.86" evidence="8"/>
<evidence type="ECO:0000256" key="6">
    <source>
        <dbReference type="PIRSR" id="PIRSR602129-50"/>
    </source>
</evidence>
<evidence type="ECO:0000256" key="7">
    <source>
        <dbReference type="RuleBase" id="RU000382"/>
    </source>
</evidence>
<keyword evidence="3" id="KW-0210">Decarboxylase</keyword>
<keyword evidence="9" id="KW-1185">Reference proteome</keyword>
<dbReference type="InterPro" id="IPR022517">
    <property type="entry name" value="Asp_decarboxylase_pyridox"/>
</dbReference>
<dbReference type="Gene3D" id="3.90.1150.10">
    <property type="entry name" value="Aspartate Aminotransferase, domain 1"/>
    <property type="match status" value="1"/>
</dbReference>
<gene>
    <name evidence="8" type="ORF">Osc7112_5182</name>
</gene>
<dbReference type="RefSeq" id="WP_015178658.1">
    <property type="nucleotide sequence ID" value="NC_019729.1"/>
</dbReference>
<comment type="cofactor">
    <cofactor evidence="1 6 7">
        <name>pyridoxal 5'-phosphate</name>
        <dbReference type="ChEBI" id="CHEBI:597326"/>
    </cofactor>
</comment>
<evidence type="ECO:0000313" key="9">
    <source>
        <dbReference type="Proteomes" id="UP000010478"/>
    </source>
</evidence>
<dbReference type="eggNOG" id="COG0076">
    <property type="taxonomic scope" value="Bacteria"/>
</dbReference>
<dbReference type="STRING" id="179408.Osc7112_5182"/>
<dbReference type="InterPro" id="IPR015421">
    <property type="entry name" value="PyrdxlP-dep_Trfase_major"/>
</dbReference>
<keyword evidence="5 7" id="KW-0456">Lyase</keyword>
<reference evidence="8 9" key="1">
    <citation type="submission" date="2012-05" db="EMBL/GenBank/DDBJ databases">
        <title>Finished chromosome of genome of Oscillatoria sp. PCC 7112.</title>
        <authorList>
            <consortium name="US DOE Joint Genome Institute"/>
            <person name="Gugger M."/>
            <person name="Coursin T."/>
            <person name="Rippka R."/>
            <person name="Tandeau De Marsac N."/>
            <person name="Huntemann M."/>
            <person name="Wei C.-L."/>
            <person name="Han J."/>
            <person name="Detter J.C."/>
            <person name="Han C."/>
            <person name="Tapia R."/>
            <person name="Davenport K."/>
            <person name="Daligault H."/>
            <person name="Erkkila T."/>
            <person name="Gu W."/>
            <person name="Munk A.C.C."/>
            <person name="Teshima H."/>
            <person name="Xu Y."/>
            <person name="Chain P."/>
            <person name="Chen A."/>
            <person name="Krypides N."/>
            <person name="Mavromatis K."/>
            <person name="Markowitz V."/>
            <person name="Szeto E."/>
            <person name="Ivanova N."/>
            <person name="Mikhailova N."/>
            <person name="Ovchinnikova G."/>
            <person name="Pagani I."/>
            <person name="Pati A."/>
            <person name="Goodwin L."/>
            <person name="Peters L."/>
            <person name="Pitluck S."/>
            <person name="Woyke T."/>
            <person name="Kerfeld C."/>
        </authorList>
    </citation>
    <scope>NUCLEOTIDE SEQUENCE [LARGE SCALE GENOMIC DNA]</scope>
    <source>
        <strain evidence="8 9">PCC 7112</strain>
    </source>
</reference>
<dbReference type="Pfam" id="PF00282">
    <property type="entry name" value="Pyridoxal_deC"/>
    <property type="match status" value="1"/>
</dbReference>
<dbReference type="PANTHER" id="PTHR45677:SF8">
    <property type="entry name" value="CYSTEINE SULFINIC ACID DECARBOXYLASE"/>
    <property type="match status" value="1"/>
</dbReference>
<dbReference type="PANTHER" id="PTHR45677">
    <property type="entry name" value="GLUTAMATE DECARBOXYLASE-RELATED"/>
    <property type="match status" value="1"/>
</dbReference>
<name>K9VN97_9CYAN</name>
<dbReference type="Gene3D" id="3.40.640.10">
    <property type="entry name" value="Type I PLP-dependent aspartate aminotransferase-like (Major domain)"/>
    <property type="match status" value="1"/>
</dbReference>
<dbReference type="SUPFAM" id="SSF53383">
    <property type="entry name" value="PLP-dependent transferases"/>
    <property type="match status" value="1"/>
</dbReference>
<dbReference type="InterPro" id="IPR002129">
    <property type="entry name" value="PyrdxlP-dep_de-COase"/>
</dbReference>
<dbReference type="AlphaFoldDB" id="K9VN97"/>
<organism evidence="8 9">
    <name type="scientific">Phormidium nigroviride PCC 7112</name>
    <dbReference type="NCBI Taxonomy" id="179408"/>
    <lineage>
        <taxon>Bacteria</taxon>
        <taxon>Bacillati</taxon>
        <taxon>Cyanobacteriota</taxon>
        <taxon>Cyanophyceae</taxon>
        <taxon>Oscillatoriophycideae</taxon>
        <taxon>Oscillatoriales</taxon>
        <taxon>Oscillatoriaceae</taxon>
        <taxon>Phormidium</taxon>
    </lineage>
</organism>
<dbReference type="Proteomes" id="UP000010478">
    <property type="component" value="Chromosome"/>
</dbReference>
<dbReference type="GO" id="GO:0030170">
    <property type="term" value="F:pyridoxal phosphate binding"/>
    <property type="evidence" value="ECO:0007669"/>
    <property type="project" value="InterPro"/>
</dbReference>
<dbReference type="GO" id="GO:0019752">
    <property type="term" value="P:carboxylic acid metabolic process"/>
    <property type="evidence" value="ECO:0007669"/>
    <property type="project" value="InterPro"/>
</dbReference>
<dbReference type="PATRIC" id="fig|179408.3.peg.6476"/>
<evidence type="ECO:0000313" key="8">
    <source>
        <dbReference type="EMBL" id="AFZ09436.1"/>
    </source>
</evidence>
<dbReference type="OrthoDB" id="9803665at2"/>
<proteinExistence type="inferred from homology"/>
<sequence>MNKLTVKAKNSQDVMQPLKASVTPLEEKLMELFSASEKSFLAEEAMEERISALVEDFLYAKTASTDIDLELIIQEFTENKIPALPADVGNYIDDLAQTLVAHSIHTSSPRYIGHMTSALPYFVRPIAKLLIAMNQNLVKMETAKVLTPCERQTLAMMHRLIYDFSEDFYNQHIQKNDSTLGIVVTGGTLANITALWCARNASLGPKNNFSGIEKEGLYAALEFYGYKGMVIIGSSLMHYSFEKAAGLLGIGDRNLLKVPTDSHHRMDLAALRQTVAECRDRNLHILAIIGVAGSTDSGSIDPLPEIAAIAQSANAHFHVDAAWGGPVLFSERHRHKLAGIQLADSVTIDGHKQMYLPMGIGMVLFRNPQIAKVIEKNAPYTVRKDSIDLGKRSLEGSRSGASLFLQAALNIIGHQGYEFLIDAGIHKTQHLANLIRENPAFELLLEPEINLLLYRYIPETFREKAAKKQLTEADNYFINEFNERLQEAQRQAGDTFVSRTTVQNTCYGKTIPIVAFRVVLANPLTTEADISFVLNDQLKIAAKLSLTIANSDRCDEVNYAVY</sequence>
<evidence type="ECO:0000256" key="2">
    <source>
        <dbReference type="ARBA" id="ARBA00009533"/>
    </source>
</evidence>
<dbReference type="InterPro" id="IPR015424">
    <property type="entry name" value="PyrdxlP-dep_Trfase"/>
</dbReference>
<evidence type="ECO:0000256" key="5">
    <source>
        <dbReference type="ARBA" id="ARBA00023239"/>
    </source>
</evidence>
<dbReference type="InterPro" id="IPR015422">
    <property type="entry name" value="PyrdxlP-dep_Trfase_small"/>
</dbReference>
<dbReference type="GO" id="GO:0005737">
    <property type="term" value="C:cytoplasm"/>
    <property type="evidence" value="ECO:0007669"/>
    <property type="project" value="TreeGrafter"/>
</dbReference>
<keyword evidence="4 6" id="KW-0663">Pyridoxal phosphate</keyword>
<dbReference type="HOGENOM" id="CLU_011856_0_4_3"/>
<dbReference type="KEGG" id="oni:Osc7112_5182"/>
<dbReference type="EMBL" id="CP003614">
    <property type="protein sequence ID" value="AFZ09436.1"/>
    <property type="molecule type" value="Genomic_DNA"/>
</dbReference>
<dbReference type="NCBIfam" id="TIGR03799">
    <property type="entry name" value="NOD_PanD_pyr"/>
    <property type="match status" value="1"/>
</dbReference>
<dbReference type="GO" id="GO:0033983">
    <property type="term" value="F:diaminobutyrate decarboxylase activity"/>
    <property type="evidence" value="ECO:0007669"/>
    <property type="project" value="UniProtKB-EC"/>
</dbReference>